<accession>A0ABW3MBT2</accession>
<comment type="caution">
    <text evidence="2">The sequence shown here is derived from an EMBL/GenBank/DDBJ whole genome shotgun (WGS) entry which is preliminary data.</text>
</comment>
<keyword evidence="3" id="KW-1185">Reference proteome</keyword>
<evidence type="ECO:0000313" key="3">
    <source>
        <dbReference type="Proteomes" id="UP001597045"/>
    </source>
</evidence>
<name>A0ABW3MBT2_9PSEU</name>
<keyword evidence="1" id="KW-0812">Transmembrane</keyword>
<sequence length="60" mass="6333">MAIFVVVRRGRSPALWAGAVAGLVVLLVHSGLDFLWHIPVSLLTAGLLVGLASSLPKETR</sequence>
<feature type="transmembrane region" description="Helical" evidence="1">
    <location>
        <begin position="12"/>
        <end position="28"/>
    </location>
</feature>
<keyword evidence="1" id="KW-1133">Transmembrane helix</keyword>
<proteinExistence type="predicted"/>
<evidence type="ECO:0000313" key="2">
    <source>
        <dbReference type="EMBL" id="MFD1048241.1"/>
    </source>
</evidence>
<gene>
    <name evidence="2" type="ORF">ACFQ1S_23235</name>
</gene>
<dbReference type="Proteomes" id="UP001597045">
    <property type="component" value="Unassembled WGS sequence"/>
</dbReference>
<evidence type="ECO:0000256" key="1">
    <source>
        <dbReference type="SAM" id="Phobius"/>
    </source>
</evidence>
<protein>
    <submittedName>
        <fullName evidence="2">Uncharacterized protein</fullName>
    </submittedName>
</protein>
<reference evidence="3" key="1">
    <citation type="journal article" date="2019" name="Int. J. Syst. Evol. Microbiol.">
        <title>The Global Catalogue of Microorganisms (GCM) 10K type strain sequencing project: providing services to taxonomists for standard genome sequencing and annotation.</title>
        <authorList>
            <consortium name="The Broad Institute Genomics Platform"/>
            <consortium name="The Broad Institute Genome Sequencing Center for Infectious Disease"/>
            <person name="Wu L."/>
            <person name="Ma J."/>
        </authorList>
    </citation>
    <scope>NUCLEOTIDE SEQUENCE [LARGE SCALE GENOMIC DNA]</scope>
    <source>
        <strain evidence="3">JCM 31486</strain>
    </source>
</reference>
<feature type="transmembrane region" description="Helical" evidence="1">
    <location>
        <begin position="34"/>
        <end position="55"/>
    </location>
</feature>
<keyword evidence="1" id="KW-0472">Membrane</keyword>
<organism evidence="2 3">
    <name type="scientific">Kibdelosporangium lantanae</name>
    <dbReference type="NCBI Taxonomy" id="1497396"/>
    <lineage>
        <taxon>Bacteria</taxon>
        <taxon>Bacillati</taxon>
        <taxon>Actinomycetota</taxon>
        <taxon>Actinomycetes</taxon>
        <taxon>Pseudonocardiales</taxon>
        <taxon>Pseudonocardiaceae</taxon>
        <taxon>Kibdelosporangium</taxon>
    </lineage>
</organism>
<dbReference type="EMBL" id="JBHTIS010001476">
    <property type="protein sequence ID" value="MFD1048241.1"/>
    <property type="molecule type" value="Genomic_DNA"/>
</dbReference>